<dbReference type="HOGENOM" id="CLU_165492_0_0_2"/>
<dbReference type="PATRIC" id="fig|1434123.4.peg.2903"/>
<dbReference type="PANTHER" id="PTHR40112">
    <property type="entry name" value="H2HPP ISOMERASE"/>
    <property type="match status" value="1"/>
</dbReference>
<protein>
    <recommendedName>
        <fullName evidence="1">Cupin type-2 domain-containing protein</fullName>
    </recommendedName>
</protein>
<dbReference type="Gene3D" id="2.60.120.10">
    <property type="entry name" value="Jelly Rolls"/>
    <property type="match status" value="1"/>
</dbReference>
<organism evidence="2 3">
    <name type="scientific">Methanosarcina vacuolata Z-761</name>
    <dbReference type="NCBI Taxonomy" id="1434123"/>
    <lineage>
        <taxon>Archaea</taxon>
        <taxon>Methanobacteriati</taxon>
        <taxon>Methanobacteriota</taxon>
        <taxon>Stenosarchaea group</taxon>
        <taxon>Methanomicrobia</taxon>
        <taxon>Methanosarcinales</taxon>
        <taxon>Methanosarcinaceae</taxon>
        <taxon>Methanosarcina</taxon>
    </lineage>
</organism>
<feature type="domain" description="Cupin type-2" evidence="1">
    <location>
        <begin position="33"/>
        <end position="100"/>
    </location>
</feature>
<dbReference type="AlphaFoldDB" id="A0A0E3LHP7"/>
<sequence length="112" mass="12776">MKVTEMKSSPEKPNPHNVSVRMLYNTEHAQAVHIELKPGEALKKHMTPTDVFFYILEGKGIVEIGDEQQEVSRDMLIESPAKIPHRLMNPGDEIFRVLVVKAPRQTEATRML</sequence>
<dbReference type="EMBL" id="CP009520">
    <property type="protein sequence ID" value="AKB44641.1"/>
    <property type="molecule type" value="Genomic_DNA"/>
</dbReference>
<dbReference type="InterPro" id="IPR052535">
    <property type="entry name" value="Bacilysin_H2HPP_isomerase"/>
</dbReference>
<gene>
    <name evidence="2" type="ORF">MSVAZ_2372</name>
</gene>
<dbReference type="GeneID" id="24810857"/>
<evidence type="ECO:0000313" key="3">
    <source>
        <dbReference type="Proteomes" id="UP000033096"/>
    </source>
</evidence>
<keyword evidence="3" id="KW-1185">Reference proteome</keyword>
<dbReference type="InterPro" id="IPR013096">
    <property type="entry name" value="Cupin_2"/>
</dbReference>
<evidence type="ECO:0000313" key="2">
    <source>
        <dbReference type="EMBL" id="AKB44641.1"/>
    </source>
</evidence>
<dbReference type="KEGG" id="mvc:MSVAZ_2372"/>
<evidence type="ECO:0000259" key="1">
    <source>
        <dbReference type="Pfam" id="PF07883"/>
    </source>
</evidence>
<dbReference type="RefSeq" id="WP_048121453.1">
    <property type="nucleotide sequence ID" value="NZ_CP009520.1"/>
</dbReference>
<dbReference type="STRING" id="1434123.MSVAZ_2372"/>
<dbReference type="CDD" id="cd06984">
    <property type="entry name" value="cupin_Moth_1897"/>
    <property type="match status" value="1"/>
</dbReference>
<dbReference type="InterPro" id="IPR011051">
    <property type="entry name" value="RmlC_Cupin_sf"/>
</dbReference>
<dbReference type="Proteomes" id="UP000033096">
    <property type="component" value="Chromosome"/>
</dbReference>
<dbReference type="SUPFAM" id="SSF51182">
    <property type="entry name" value="RmlC-like cupins"/>
    <property type="match status" value="1"/>
</dbReference>
<name>A0A0E3LHP7_9EURY</name>
<dbReference type="PANTHER" id="PTHR40112:SF1">
    <property type="entry name" value="H2HPP ISOMERASE"/>
    <property type="match status" value="1"/>
</dbReference>
<dbReference type="Pfam" id="PF07883">
    <property type="entry name" value="Cupin_2"/>
    <property type="match status" value="1"/>
</dbReference>
<reference evidence="2 3" key="1">
    <citation type="submission" date="2014-07" db="EMBL/GenBank/DDBJ databases">
        <title>Methanogenic archaea and the global carbon cycle.</title>
        <authorList>
            <person name="Henriksen J.R."/>
            <person name="Luke J."/>
            <person name="Reinhart S."/>
            <person name="Benedict M.N."/>
            <person name="Youngblut N.D."/>
            <person name="Metcalf M.E."/>
            <person name="Whitaker R.J."/>
            <person name="Metcalf W.W."/>
        </authorList>
    </citation>
    <scope>NUCLEOTIDE SEQUENCE [LARGE SCALE GENOMIC DNA]</scope>
    <source>
        <strain evidence="2 3">Z-761</strain>
    </source>
</reference>
<accession>A0A0E3LHP7</accession>
<dbReference type="InterPro" id="IPR014710">
    <property type="entry name" value="RmlC-like_jellyroll"/>
</dbReference>
<proteinExistence type="predicted"/>